<dbReference type="InterPro" id="IPR006598">
    <property type="entry name" value="CAP10"/>
</dbReference>
<keyword evidence="4" id="KW-1185">Reference proteome</keyword>
<gene>
    <name evidence="3" type="ORF">QE417_002927</name>
</gene>
<evidence type="ECO:0000256" key="1">
    <source>
        <dbReference type="ARBA" id="ARBA00022679"/>
    </source>
</evidence>
<dbReference type="EMBL" id="JAVLVU010000001">
    <property type="protein sequence ID" value="MDT3403855.1"/>
    <property type="molecule type" value="Genomic_DNA"/>
</dbReference>
<dbReference type="SMART" id="SM00672">
    <property type="entry name" value="CAP10"/>
    <property type="match status" value="1"/>
</dbReference>
<dbReference type="Pfam" id="PF05686">
    <property type="entry name" value="Glyco_transf_90"/>
    <property type="match status" value="1"/>
</dbReference>
<name>A0ABU3GW10_9SPHI</name>
<dbReference type="InterPro" id="IPR051091">
    <property type="entry name" value="O-Glucosyltr/Glycosyltrsf_90"/>
</dbReference>
<sequence length="331" mass="38743">MVYPAAYQTTRIFGHPMNLFDIKITLQKNKLPYYVGNFLRQILPAGPLAKQLKQLTQYNAAEIYDRVNYYNQLTKDSTLGDSPTTLKDLLQLKSPSAYRFDTFEYARFFSPQLKANFLFGDVIHSPKVPTIQKSRPVVGDNRNAVLLKLDKKRHYLFVNDKKLFSQKKNLLIGRSAVNQEHRVRFMEMYFNHPLCNLGQVNTNNGKPEWVKPKVPISTHLDYKFILSLEGWDVATNLKWIMSSNSIAVMPKPKYETWFMEGRLIPNYHYICIKDDYSDLEEQLHYYINHEQKALTIIANANAWVKQFQNKRKEDLIALLVLQKYFKCTGQL</sequence>
<organism evidence="3 4">
    <name type="scientific">Mucilaginibacter terrae</name>
    <dbReference type="NCBI Taxonomy" id="1955052"/>
    <lineage>
        <taxon>Bacteria</taxon>
        <taxon>Pseudomonadati</taxon>
        <taxon>Bacteroidota</taxon>
        <taxon>Sphingobacteriia</taxon>
        <taxon>Sphingobacteriales</taxon>
        <taxon>Sphingobacteriaceae</taxon>
        <taxon>Mucilaginibacter</taxon>
    </lineage>
</organism>
<dbReference type="PANTHER" id="PTHR12203">
    <property type="entry name" value="KDEL LYS-ASP-GLU-LEU CONTAINING - RELATED"/>
    <property type="match status" value="1"/>
</dbReference>
<reference evidence="4" key="1">
    <citation type="submission" date="2023-07" db="EMBL/GenBank/DDBJ databases">
        <title>Functional and genomic diversity of the sorghum phyllosphere microbiome.</title>
        <authorList>
            <person name="Shade A."/>
        </authorList>
    </citation>
    <scope>NUCLEOTIDE SEQUENCE [LARGE SCALE GENOMIC DNA]</scope>
    <source>
        <strain evidence="4">SORGH_AS_0422</strain>
    </source>
</reference>
<evidence type="ECO:0000259" key="2">
    <source>
        <dbReference type="SMART" id="SM00672"/>
    </source>
</evidence>
<proteinExistence type="predicted"/>
<protein>
    <recommendedName>
        <fullName evidence="2">Glycosyl transferase CAP10 domain-containing protein</fullName>
    </recommendedName>
</protein>
<dbReference type="Proteomes" id="UP001258315">
    <property type="component" value="Unassembled WGS sequence"/>
</dbReference>
<comment type="caution">
    <text evidence="3">The sequence shown here is derived from an EMBL/GenBank/DDBJ whole genome shotgun (WGS) entry which is preliminary data.</text>
</comment>
<dbReference type="PANTHER" id="PTHR12203:SF35">
    <property type="entry name" value="PROTEIN O-GLUCOSYLTRANSFERASE 1"/>
    <property type="match status" value="1"/>
</dbReference>
<feature type="domain" description="Glycosyl transferase CAP10" evidence="2">
    <location>
        <begin position="124"/>
        <end position="325"/>
    </location>
</feature>
<evidence type="ECO:0000313" key="4">
    <source>
        <dbReference type="Proteomes" id="UP001258315"/>
    </source>
</evidence>
<accession>A0ABU3GW10</accession>
<keyword evidence="1" id="KW-0808">Transferase</keyword>
<evidence type="ECO:0000313" key="3">
    <source>
        <dbReference type="EMBL" id="MDT3403855.1"/>
    </source>
</evidence>